<evidence type="ECO:0000313" key="2">
    <source>
        <dbReference type="Proteomes" id="UP001164539"/>
    </source>
</evidence>
<reference evidence="1 2" key="1">
    <citation type="journal article" date="2023" name="Science">
        <title>Complex scaffold remodeling in plant triterpene biosynthesis.</title>
        <authorList>
            <person name="De La Pena R."/>
            <person name="Hodgson H."/>
            <person name="Liu J.C."/>
            <person name="Stephenson M.J."/>
            <person name="Martin A.C."/>
            <person name="Owen C."/>
            <person name="Harkess A."/>
            <person name="Leebens-Mack J."/>
            <person name="Jimenez L.E."/>
            <person name="Osbourn A."/>
            <person name="Sattely E.S."/>
        </authorList>
    </citation>
    <scope>NUCLEOTIDE SEQUENCE [LARGE SCALE GENOMIC DNA]</scope>
    <source>
        <strain evidence="2">cv. JPN11</strain>
        <tissue evidence="1">Leaf</tissue>
    </source>
</reference>
<organism evidence="1 2">
    <name type="scientific">Melia azedarach</name>
    <name type="common">Chinaberry tree</name>
    <dbReference type="NCBI Taxonomy" id="155640"/>
    <lineage>
        <taxon>Eukaryota</taxon>
        <taxon>Viridiplantae</taxon>
        <taxon>Streptophyta</taxon>
        <taxon>Embryophyta</taxon>
        <taxon>Tracheophyta</taxon>
        <taxon>Spermatophyta</taxon>
        <taxon>Magnoliopsida</taxon>
        <taxon>eudicotyledons</taxon>
        <taxon>Gunneridae</taxon>
        <taxon>Pentapetalae</taxon>
        <taxon>rosids</taxon>
        <taxon>malvids</taxon>
        <taxon>Sapindales</taxon>
        <taxon>Meliaceae</taxon>
        <taxon>Melia</taxon>
    </lineage>
</organism>
<dbReference type="EMBL" id="CM051401">
    <property type="protein sequence ID" value="KAJ4713815.1"/>
    <property type="molecule type" value="Genomic_DNA"/>
</dbReference>
<name>A0ACC1XR13_MELAZ</name>
<comment type="caution">
    <text evidence="1">The sequence shown here is derived from an EMBL/GenBank/DDBJ whole genome shotgun (WGS) entry which is preliminary data.</text>
</comment>
<keyword evidence="2" id="KW-1185">Reference proteome</keyword>
<evidence type="ECO:0000313" key="1">
    <source>
        <dbReference type="EMBL" id="KAJ4713815.1"/>
    </source>
</evidence>
<gene>
    <name evidence="1" type="ORF">OWV82_015858</name>
</gene>
<protein>
    <submittedName>
        <fullName evidence="1">Histidine--tRNA ligase</fullName>
    </submittedName>
</protein>
<accession>A0ACC1XR13</accession>
<sequence>MAERGSVSVIRVGGKGSSLNSYAVCAISSGLAQVRVDSSALDRLASALLDQNPPSVTKFQIPVPKTLTLEETRAFFTVLLNKLLLVPSGSAVRTALPVLISEALNSRASNLDGELIDVTEEERVILEKLCLPSVLCGVCAILDHKSTALSTIIDAVAALSCEASGVDVAAFNSIDSGDGFTAKEEIGVAGDLKVLLNGSKLVGKVKSEDILEIPKINGKLREVVKSVHSSTRIELNSSVKVGISGTAKAFGATVVALVAGIHNLGESSLCRVKTNLNSINNDSLRSLFEKDCLNRDSLKNACKLVLDANFEEDYVKFVHEANVLLGIVWKIVTWELVIAFVVLEGGELLSKKVNGGDAVVDKKNERKKKKVVLGKGTGVIVQLIKDRLQSKGLGALEKCVEDLFLFLDPKDPEFDGLLTKIKEIVESNESRRLPKLPKGTRDFAKEQMAIREKAFAIITEVFKRHGATALDTPVFELRETLMGKYGEDSKLIYDLADQGGELCSLRYDLTVPFARYVAMNGLTSLKRHQIAKVYRRDNPSKGRFREFYQCDFDIAGQYERMGPDFEIIKILTELLDELDIGDYEIKLNHRMLLDGMLEICGVPPEKFRTICSSIDKLDKQSFEQIKKEMVEEKGLTVETADRIGTFVKERGSPLVLLSKLKQEGSMFLENSSSKLALDDLEILFEALEKSECIDKVVFDLSLARGLDYYTGVIFEAVFRGATQVGSIAAGGRYDNLIGMFGTKQIPAVGVSLGIERVFAIMEQLQKERNQTIRATETQVLVALLGDKLPLAAKLVSELWKAKVKAEYMVHKKVMKLIDRARESKIPWMVIVGERELNEGIVKLKNIDTTQEEVVPRSKFVLELQKRLNP</sequence>
<dbReference type="Proteomes" id="UP001164539">
    <property type="component" value="Chromosome 8"/>
</dbReference>
<keyword evidence="1" id="KW-0436">Ligase</keyword>
<proteinExistence type="predicted"/>